<protein>
    <submittedName>
        <fullName evidence="2">GDSL esterase/lipase</fullName>
    </submittedName>
</protein>
<dbReference type="Proteomes" id="UP000321947">
    <property type="component" value="Unassembled WGS sequence"/>
</dbReference>
<name>A0A5D3DEK6_CUCMM</name>
<organism evidence="2 3">
    <name type="scientific">Cucumis melo var. makuwa</name>
    <name type="common">Oriental melon</name>
    <dbReference type="NCBI Taxonomy" id="1194695"/>
    <lineage>
        <taxon>Eukaryota</taxon>
        <taxon>Viridiplantae</taxon>
        <taxon>Streptophyta</taxon>
        <taxon>Embryophyta</taxon>
        <taxon>Tracheophyta</taxon>
        <taxon>Spermatophyta</taxon>
        <taxon>Magnoliopsida</taxon>
        <taxon>eudicotyledons</taxon>
        <taxon>Gunneridae</taxon>
        <taxon>Pentapetalae</taxon>
        <taxon>rosids</taxon>
        <taxon>fabids</taxon>
        <taxon>Cucurbitales</taxon>
        <taxon>Cucurbitaceae</taxon>
        <taxon>Benincaseae</taxon>
        <taxon>Cucumis</taxon>
    </lineage>
</organism>
<comment type="caution">
    <text evidence="2">The sequence shown here is derived from an EMBL/GenBank/DDBJ whole genome shotgun (WGS) entry which is preliminary data.</text>
</comment>
<feature type="region of interest" description="Disordered" evidence="1">
    <location>
        <begin position="1"/>
        <end position="27"/>
    </location>
</feature>
<feature type="compositionally biased region" description="Polar residues" evidence="1">
    <location>
        <begin position="12"/>
        <end position="26"/>
    </location>
</feature>
<reference evidence="2 3" key="1">
    <citation type="submission" date="2019-08" db="EMBL/GenBank/DDBJ databases">
        <title>Draft genome sequences of two oriental melons (Cucumis melo L. var makuwa).</title>
        <authorList>
            <person name="Kwon S.-Y."/>
        </authorList>
    </citation>
    <scope>NUCLEOTIDE SEQUENCE [LARGE SCALE GENOMIC DNA]</scope>
    <source>
        <strain evidence="3">cv. Chang Bougi</strain>
        <tissue evidence="2">Leaf</tissue>
    </source>
</reference>
<accession>A0A5D3DEK6</accession>
<dbReference type="Pfam" id="PF02992">
    <property type="entry name" value="Transposase_21"/>
    <property type="match status" value="1"/>
</dbReference>
<dbReference type="EMBL" id="SSTD01005545">
    <property type="protein sequence ID" value="TYK21769.1"/>
    <property type="molecule type" value="Genomic_DNA"/>
</dbReference>
<sequence>MNLHRGIKSFDEGTSSNHFNEGTSNNHFHEEDEMFDMLNDLQALVEHEEETEEGLENEMSFNIRKCKKESNFFMSLLIPDLRSPGREIDIYLQPLIEELKELWNFEKDIRAAHITNGRNEEDDRRNESGTKGTMSTCGDIGSGLLPKYRRYIGGEVVPTFYHRLEKVFLDAMLVAHREWVPCYISLNILPDVRFYVEIAFSDVISNS</sequence>
<proteinExistence type="predicted"/>
<evidence type="ECO:0000256" key="1">
    <source>
        <dbReference type="SAM" id="MobiDB-lite"/>
    </source>
</evidence>
<evidence type="ECO:0000313" key="2">
    <source>
        <dbReference type="EMBL" id="TYK21769.1"/>
    </source>
</evidence>
<gene>
    <name evidence="2" type="ORF">E5676_scaffold1721G00210</name>
</gene>
<dbReference type="AlphaFoldDB" id="A0A5D3DEK6"/>
<evidence type="ECO:0000313" key="3">
    <source>
        <dbReference type="Proteomes" id="UP000321947"/>
    </source>
</evidence>
<dbReference type="InterPro" id="IPR004242">
    <property type="entry name" value="Transposase_21"/>
</dbReference>